<keyword evidence="1" id="KW-0812">Transmembrane</keyword>
<evidence type="ECO:0008006" key="4">
    <source>
        <dbReference type="Google" id="ProtNLM"/>
    </source>
</evidence>
<comment type="caution">
    <text evidence="2">The sequence shown here is derived from an EMBL/GenBank/DDBJ whole genome shotgun (WGS) entry which is preliminary data.</text>
</comment>
<reference evidence="2 3" key="1">
    <citation type="submission" date="2018-08" db="EMBL/GenBank/DDBJ databases">
        <title>A genome reference for cultivated species of the human gut microbiota.</title>
        <authorList>
            <person name="Zou Y."/>
            <person name="Xue W."/>
            <person name="Luo G."/>
        </authorList>
    </citation>
    <scope>NUCLEOTIDE SEQUENCE [LARGE SCALE GENOMIC DNA]</scope>
    <source>
        <strain evidence="2 3">AM27-32LB</strain>
    </source>
</reference>
<keyword evidence="1" id="KW-0472">Membrane</keyword>
<feature type="transmembrane region" description="Helical" evidence="1">
    <location>
        <begin position="66"/>
        <end position="88"/>
    </location>
</feature>
<organism evidence="2 3">
    <name type="scientific">Blautia obeum</name>
    <dbReference type="NCBI Taxonomy" id="40520"/>
    <lineage>
        <taxon>Bacteria</taxon>
        <taxon>Bacillati</taxon>
        <taxon>Bacillota</taxon>
        <taxon>Clostridia</taxon>
        <taxon>Lachnospirales</taxon>
        <taxon>Lachnospiraceae</taxon>
        <taxon>Blautia</taxon>
    </lineage>
</organism>
<evidence type="ECO:0000313" key="2">
    <source>
        <dbReference type="EMBL" id="RHE77381.1"/>
    </source>
</evidence>
<protein>
    <recommendedName>
        <fullName evidence="4">ABC-transporter type IV</fullName>
    </recommendedName>
</protein>
<feature type="transmembrane region" description="Helical" evidence="1">
    <location>
        <begin position="100"/>
        <end position="122"/>
    </location>
</feature>
<name>A0A414KKF9_9FIRM</name>
<dbReference type="AlphaFoldDB" id="A0A414KKF9"/>
<dbReference type="Proteomes" id="UP000283928">
    <property type="component" value="Unassembled WGS sequence"/>
</dbReference>
<proteinExistence type="predicted"/>
<feature type="transmembrane region" description="Helical" evidence="1">
    <location>
        <begin position="12"/>
        <end position="28"/>
    </location>
</feature>
<evidence type="ECO:0000256" key="1">
    <source>
        <dbReference type="SAM" id="Phobius"/>
    </source>
</evidence>
<dbReference type="RefSeq" id="WP_118252770.1">
    <property type="nucleotide sequence ID" value="NZ_JAQEBC010000016.1"/>
</dbReference>
<dbReference type="Pfam" id="PF06541">
    <property type="entry name" value="ABC_trans_CmpB"/>
    <property type="match status" value="1"/>
</dbReference>
<gene>
    <name evidence="2" type="ORF">DW723_03110</name>
</gene>
<evidence type="ECO:0000313" key="3">
    <source>
        <dbReference type="Proteomes" id="UP000283928"/>
    </source>
</evidence>
<accession>A0A414KKF9</accession>
<keyword evidence="1" id="KW-1133">Transmembrane helix</keyword>
<feature type="transmembrane region" description="Helical" evidence="1">
    <location>
        <begin position="34"/>
        <end position="54"/>
    </location>
</feature>
<sequence length="141" mass="16208">MNTLKTIGRNAVLFAIGGTIYYMIELIWRGYSSLPMVLVGGLCFLFCGSINEFLGWDMLIWKQMFICAAGITAIEFLSGYILNIVLGLGIWDYSNMPFNIIGQICLPFTAAWYILSLLAIVLDDHLRYWIFGEEKPRYKWR</sequence>
<dbReference type="InterPro" id="IPR010540">
    <property type="entry name" value="CmpB_TMEM229"/>
</dbReference>
<dbReference type="EMBL" id="QSKO01000003">
    <property type="protein sequence ID" value="RHE77381.1"/>
    <property type="molecule type" value="Genomic_DNA"/>
</dbReference>